<dbReference type="PATRIC" id="fig|1423731.3.peg.501"/>
<comment type="caution">
    <text evidence="2">The sequence shown here is derived from an EMBL/GenBank/DDBJ whole genome shotgun (WGS) entry which is preliminary data.</text>
</comment>
<name>A0A0R1LWI3_9LACO</name>
<dbReference type="STRING" id="1423731.FC81_GL000486"/>
<dbReference type="Pfam" id="PF01636">
    <property type="entry name" value="APH"/>
    <property type="match status" value="1"/>
</dbReference>
<dbReference type="Gene3D" id="3.90.1200.10">
    <property type="match status" value="1"/>
</dbReference>
<organism evidence="2 3">
    <name type="scientific">Liquorilactobacillus capillatus DSM 19910</name>
    <dbReference type="NCBI Taxonomy" id="1423731"/>
    <lineage>
        <taxon>Bacteria</taxon>
        <taxon>Bacillati</taxon>
        <taxon>Bacillota</taxon>
        <taxon>Bacilli</taxon>
        <taxon>Lactobacillales</taxon>
        <taxon>Lactobacillaceae</taxon>
        <taxon>Liquorilactobacillus</taxon>
    </lineage>
</organism>
<gene>
    <name evidence="2" type="ORF">FC81_GL000486</name>
</gene>
<sequence>MRQTVVEQRGFLLFRMFLSTIKLVHSRGGRHMLVEFLNDYYQANLKSIHDVAGNQHLIGYSKVFKSPLFVKIFKERDMFYAEQHVNQVYYPEIYLDSVIFENRYVVTLKDREMKDISAQKLGRKRVYAFGRLLGDFHQKLTGKVTVHQSDKRLSEQIQYQVAQLQDTKYQMLVNDVHQTLGIDFEQADMEYAQLPKVVLHGDFSIRNIMHYKGRDILIDFERSHIGTPYQDFIKFFYNEVKEPALRNSFLQGYETMHPFEIPSKKVQRCLLFLCALDICEYNVTHPERKYGKMPNEMLVTIKADDAVLAL</sequence>
<feature type="domain" description="Aminoglycoside phosphotransferase" evidence="1">
    <location>
        <begin position="123"/>
        <end position="255"/>
    </location>
</feature>
<evidence type="ECO:0000313" key="3">
    <source>
        <dbReference type="Proteomes" id="UP000051621"/>
    </source>
</evidence>
<dbReference type="InterPro" id="IPR011009">
    <property type="entry name" value="Kinase-like_dom_sf"/>
</dbReference>
<dbReference type="AlphaFoldDB" id="A0A0R1LWI3"/>
<keyword evidence="3" id="KW-1185">Reference proteome</keyword>
<proteinExistence type="predicted"/>
<reference evidence="2 3" key="1">
    <citation type="journal article" date="2015" name="Genome Announc.">
        <title>Expanding the biotechnology potential of lactobacilli through comparative genomics of 213 strains and associated genera.</title>
        <authorList>
            <person name="Sun Z."/>
            <person name="Harris H.M."/>
            <person name="McCann A."/>
            <person name="Guo C."/>
            <person name="Argimon S."/>
            <person name="Zhang W."/>
            <person name="Yang X."/>
            <person name="Jeffery I.B."/>
            <person name="Cooney J.C."/>
            <person name="Kagawa T.F."/>
            <person name="Liu W."/>
            <person name="Song Y."/>
            <person name="Salvetti E."/>
            <person name="Wrobel A."/>
            <person name="Rasinkangas P."/>
            <person name="Parkhill J."/>
            <person name="Rea M.C."/>
            <person name="O'Sullivan O."/>
            <person name="Ritari J."/>
            <person name="Douillard F.P."/>
            <person name="Paul Ross R."/>
            <person name="Yang R."/>
            <person name="Briner A.E."/>
            <person name="Felis G.E."/>
            <person name="de Vos W.M."/>
            <person name="Barrangou R."/>
            <person name="Klaenhammer T.R."/>
            <person name="Caufield P.W."/>
            <person name="Cui Y."/>
            <person name="Zhang H."/>
            <person name="O'Toole P.W."/>
        </authorList>
    </citation>
    <scope>NUCLEOTIDE SEQUENCE [LARGE SCALE GENOMIC DNA]</scope>
    <source>
        <strain evidence="2 3">DSM 19910</strain>
    </source>
</reference>
<evidence type="ECO:0000313" key="2">
    <source>
        <dbReference type="EMBL" id="KRL00109.1"/>
    </source>
</evidence>
<protein>
    <recommendedName>
        <fullName evidence="1">Aminoglycoside phosphotransferase domain-containing protein</fullName>
    </recommendedName>
</protein>
<dbReference type="EMBL" id="AZEF01000061">
    <property type="protein sequence ID" value="KRL00109.1"/>
    <property type="molecule type" value="Genomic_DNA"/>
</dbReference>
<dbReference type="Proteomes" id="UP000051621">
    <property type="component" value="Unassembled WGS sequence"/>
</dbReference>
<evidence type="ECO:0000259" key="1">
    <source>
        <dbReference type="Pfam" id="PF01636"/>
    </source>
</evidence>
<accession>A0A0R1LWI3</accession>
<dbReference type="SUPFAM" id="SSF56112">
    <property type="entry name" value="Protein kinase-like (PK-like)"/>
    <property type="match status" value="1"/>
</dbReference>
<dbReference type="InterPro" id="IPR002575">
    <property type="entry name" value="Aminoglycoside_PTrfase"/>
</dbReference>